<comment type="caution">
    <text evidence="4">Lacks conserved residue(s) required for the propagation of feature annotation.</text>
</comment>
<dbReference type="InterPro" id="IPR000742">
    <property type="entry name" value="EGF"/>
</dbReference>
<evidence type="ECO:0000313" key="9">
    <source>
        <dbReference type="Proteomes" id="UP001374579"/>
    </source>
</evidence>
<dbReference type="FunFam" id="2.10.25.10:FF:000294">
    <property type="entry name" value="Delta-like protein"/>
    <property type="match status" value="1"/>
</dbReference>
<dbReference type="SMART" id="SM00181">
    <property type="entry name" value="EGF"/>
    <property type="match status" value="3"/>
</dbReference>
<dbReference type="InterPro" id="IPR016186">
    <property type="entry name" value="C-type_lectin-like/link_sf"/>
</dbReference>
<dbReference type="InterPro" id="IPR016187">
    <property type="entry name" value="CTDL_fold"/>
</dbReference>
<feature type="signal peptide" evidence="5">
    <location>
        <begin position="1"/>
        <end position="23"/>
    </location>
</feature>
<dbReference type="InterPro" id="IPR001881">
    <property type="entry name" value="EGF-like_Ca-bd_dom"/>
</dbReference>
<dbReference type="InterPro" id="IPR013032">
    <property type="entry name" value="EGF-like_CS"/>
</dbReference>
<keyword evidence="1 4" id="KW-0245">EGF-like domain</keyword>
<keyword evidence="3 4" id="KW-1015">Disulfide bond</keyword>
<dbReference type="SMART" id="SM00034">
    <property type="entry name" value="CLECT"/>
    <property type="match status" value="1"/>
</dbReference>
<feature type="domain" description="EGF-like" evidence="6">
    <location>
        <begin position="120"/>
        <end position="158"/>
    </location>
</feature>
<evidence type="ECO:0000256" key="3">
    <source>
        <dbReference type="ARBA" id="ARBA00023157"/>
    </source>
</evidence>
<feature type="disulfide bond" evidence="4">
    <location>
        <begin position="227"/>
        <end position="236"/>
    </location>
</feature>
<evidence type="ECO:0000313" key="8">
    <source>
        <dbReference type="EMBL" id="KAK7110742.1"/>
    </source>
</evidence>
<feature type="disulfide bond" evidence="4">
    <location>
        <begin position="148"/>
        <end position="157"/>
    </location>
</feature>
<keyword evidence="5" id="KW-0732">Signal</keyword>
<dbReference type="GO" id="GO:0005509">
    <property type="term" value="F:calcium ion binding"/>
    <property type="evidence" value="ECO:0007669"/>
    <property type="project" value="InterPro"/>
</dbReference>
<feature type="domain" description="EGF-like" evidence="6">
    <location>
        <begin position="196"/>
        <end position="237"/>
    </location>
</feature>
<evidence type="ECO:0000259" key="7">
    <source>
        <dbReference type="PROSITE" id="PS50041"/>
    </source>
</evidence>
<dbReference type="PROSITE" id="PS50026">
    <property type="entry name" value="EGF_3"/>
    <property type="match status" value="3"/>
</dbReference>
<evidence type="ECO:0000256" key="2">
    <source>
        <dbReference type="ARBA" id="ARBA00022737"/>
    </source>
</evidence>
<evidence type="ECO:0008006" key="10">
    <source>
        <dbReference type="Google" id="ProtNLM"/>
    </source>
</evidence>
<proteinExistence type="predicted"/>
<evidence type="ECO:0000256" key="4">
    <source>
        <dbReference type="PROSITE-ProRule" id="PRU00076"/>
    </source>
</evidence>
<dbReference type="InterPro" id="IPR018378">
    <property type="entry name" value="C-type_lectin_CS"/>
</dbReference>
<dbReference type="PANTHER" id="PTHR22803">
    <property type="entry name" value="MANNOSE, PHOSPHOLIPASE, LECTIN RECEPTOR RELATED"/>
    <property type="match status" value="1"/>
</dbReference>
<dbReference type="Pfam" id="PF00008">
    <property type="entry name" value="EGF"/>
    <property type="match status" value="2"/>
</dbReference>
<protein>
    <recommendedName>
        <fullName evidence="10">C-type lectin</fullName>
    </recommendedName>
</protein>
<organism evidence="8 9">
    <name type="scientific">Littorina saxatilis</name>
    <dbReference type="NCBI Taxonomy" id="31220"/>
    <lineage>
        <taxon>Eukaryota</taxon>
        <taxon>Metazoa</taxon>
        <taxon>Spiralia</taxon>
        <taxon>Lophotrochozoa</taxon>
        <taxon>Mollusca</taxon>
        <taxon>Gastropoda</taxon>
        <taxon>Caenogastropoda</taxon>
        <taxon>Littorinimorpha</taxon>
        <taxon>Littorinoidea</taxon>
        <taxon>Littorinidae</taxon>
        <taxon>Littorina</taxon>
    </lineage>
</organism>
<dbReference type="PROSITE" id="PS50041">
    <property type="entry name" value="C_TYPE_LECTIN_2"/>
    <property type="match status" value="1"/>
</dbReference>
<keyword evidence="9" id="KW-1185">Reference proteome</keyword>
<dbReference type="Gene3D" id="2.10.25.10">
    <property type="entry name" value="Laminin"/>
    <property type="match status" value="3"/>
</dbReference>
<name>A0AAN9BSB3_9CAEN</name>
<dbReference type="CDD" id="cd00054">
    <property type="entry name" value="EGF_CA"/>
    <property type="match status" value="2"/>
</dbReference>
<feature type="disulfide bond" evidence="4">
    <location>
        <begin position="162"/>
        <end position="172"/>
    </location>
</feature>
<accession>A0AAN9BSB3</accession>
<comment type="caution">
    <text evidence="8">The sequence shown here is derived from an EMBL/GenBank/DDBJ whole genome shotgun (WGS) entry which is preliminary data.</text>
</comment>
<dbReference type="SUPFAM" id="SSF56436">
    <property type="entry name" value="C-type lectin-like"/>
    <property type="match status" value="1"/>
</dbReference>
<sequence>MAVVPAGLAAVFLTCLLAAPTACGPWDTPAPPPAGPPPGASTCIFTKDSVTHYISPGQTKIIVDSASTVCEAYLCDGNTGTASLEFALSATCSSGCVDVAGSVTYCKCLSNCPGGPPAAPSDVCATTQPCSNGGTCSNTGGDSFSCACPAGYEGDRCQIDKCDSYCLNGGTCVHDSARSTGVRCECATGYLDEQCQTPRCTSAVNPCYNGGVCVMDTSSSVGYACQCVPGYSGPHCETVSTCEASWTKEGVYCYKTFDMKRTYDQAVDRCQQEGAIVSKSQSQAENDYIRGLLVDGMWLGVRDSVQEGSWVWSDGSPAFTASGDFTKWKSGEPDNAHGTETDADCVSANSNGKWMDIPCSNKKVFVCRKDL</sequence>
<feature type="domain" description="C-type lectin" evidence="7">
    <location>
        <begin position="249"/>
        <end position="368"/>
    </location>
</feature>
<dbReference type="Pfam" id="PF12661">
    <property type="entry name" value="hEGF"/>
    <property type="match status" value="1"/>
</dbReference>
<dbReference type="Proteomes" id="UP001374579">
    <property type="component" value="Unassembled WGS sequence"/>
</dbReference>
<dbReference type="Pfam" id="PF00059">
    <property type="entry name" value="Lectin_C"/>
    <property type="match status" value="1"/>
</dbReference>
<gene>
    <name evidence="8" type="ORF">V1264_014567</name>
</gene>
<dbReference type="EMBL" id="JBAMIC010000003">
    <property type="protein sequence ID" value="KAK7110742.1"/>
    <property type="molecule type" value="Genomic_DNA"/>
</dbReference>
<dbReference type="PROSITE" id="PS00022">
    <property type="entry name" value="EGF_1"/>
    <property type="match status" value="2"/>
</dbReference>
<dbReference type="PROSITE" id="PS00615">
    <property type="entry name" value="C_TYPE_LECTIN_1"/>
    <property type="match status" value="1"/>
</dbReference>
<dbReference type="SMART" id="SM00179">
    <property type="entry name" value="EGF_CA"/>
    <property type="match status" value="2"/>
</dbReference>
<dbReference type="SUPFAM" id="SSF57196">
    <property type="entry name" value="EGF/Laminin"/>
    <property type="match status" value="3"/>
</dbReference>
<keyword evidence="2" id="KW-0677">Repeat</keyword>
<feature type="domain" description="EGF-like" evidence="6">
    <location>
        <begin position="159"/>
        <end position="193"/>
    </location>
</feature>
<feature type="chain" id="PRO_5043050956" description="C-type lectin" evidence="5">
    <location>
        <begin position="24"/>
        <end position="371"/>
    </location>
</feature>
<dbReference type="Gene3D" id="3.10.100.10">
    <property type="entry name" value="Mannose-Binding Protein A, subunit A"/>
    <property type="match status" value="1"/>
</dbReference>
<dbReference type="InterPro" id="IPR001304">
    <property type="entry name" value="C-type_lectin-like"/>
</dbReference>
<dbReference type="InterPro" id="IPR050111">
    <property type="entry name" value="C-type_lectin/snaclec_domain"/>
</dbReference>
<dbReference type="PROSITE" id="PS01186">
    <property type="entry name" value="EGF_2"/>
    <property type="match status" value="2"/>
</dbReference>
<evidence type="ECO:0000256" key="5">
    <source>
        <dbReference type="SAM" id="SignalP"/>
    </source>
</evidence>
<dbReference type="FunFam" id="2.10.25.10:FF:000118">
    <property type="entry name" value="protein delta homolog 2"/>
    <property type="match status" value="1"/>
</dbReference>
<evidence type="ECO:0000259" key="6">
    <source>
        <dbReference type="PROSITE" id="PS50026"/>
    </source>
</evidence>
<evidence type="ECO:0000256" key="1">
    <source>
        <dbReference type="ARBA" id="ARBA00022536"/>
    </source>
</evidence>
<dbReference type="AlphaFoldDB" id="A0AAN9BSB3"/>
<reference evidence="8 9" key="1">
    <citation type="submission" date="2024-02" db="EMBL/GenBank/DDBJ databases">
        <title>Chromosome-scale genome assembly of the rough periwinkle Littorina saxatilis.</title>
        <authorList>
            <person name="De Jode A."/>
            <person name="Faria R."/>
            <person name="Formenti G."/>
            <person name="Sims Y."/>
            <person name="Smith T.P."/>
            <person name="Tracey A."/>
            <person name="Wood J.M.D."/>
            <person name="Zagrodzka Z.B."/>
            <person name="Johannesson K."/>
            <person name="Butlin R.K."/>
            <person name="Leder E.H."/>
        </authorList>
    </citation>
    <scope>NUCLEOTIDE SEQUENCE [LARGE SCALE GENOMIC DNA]</scope>
    <source>
        <strain evidence="8">Snail1</strain>
        <tissue evidence="8">Muscle</tissue>
    </source>
</reference>